<name>A0AA38S0I0_9PEZI</name>
<feature type="transmembrane region" description="Helical" evidence="1">
    <location>
        <begin position="282"/>
        <end position="302"/>
    </location>
</feature>
<reference evidence="2" key="1">
    <citation type="submission" date="2022-07" db="EMBL/GenBank/DDBJ databases">
        <title>Fungi with potential for degradation of polypropylene.</title>
        <authorList>
            <person name="Gostincar C."/>
        </authorList>
    </citation>
    <scope>NUCLEOTIDE SEQUENCE</scope>
    <source>
        <strain evidence="2">EXF-13287</strain>
    </source>
</reference>
<dbReference type="Proteomes" id="UP001174691">
    <property type="component" value="Unassembled WGS sequence"/>
</dbReference>
<sequence length="333" mass="34872">MKFRAPLALPILCSLAATIVAFLVLFAGKSPNFMEDAHIIMLNTSSLGKNLVPTTTSDGDNKPTSTDSACSKLPGVLGKSCSAATSAAGSAATQAAGAFNDVGNDIADKLADRLGIKEFYSLHVIDACEGDFKPNATAPGAGYNVTNCTEPLKTAQYNLTAKFDHELSVGPLDLNLADLGFTKDLQDEFDKIPRLLMALAVVYILAVGFTALSFLGSVAALPLIDGAKARLVVVANLGAAGLAAFLLLVGSLTTTVGARSAAHKIDDLGEDIGLRATAGAKFLGLTWATFGLMAVAAAYWVWEMVQTRKRRMIRSEEKIGGGRYSAESHNQAQ</sequence>
<keyword evidence="3" id="KW-1185">Reference proteome</keyword>
<dbReference type="AlphaFoldDB" id="A0AA38S0I0"/>
<keyword evidence="1" id="KW-0812">Transmembrane</keyword>
<dbReference type="GO" id="GO:0051285">
    <property type="term" value="C:cell cortex of cell tip"/>
    <property type="evidence" value="ECO:0007669"/>
    <property type="project" value="TreeGrafter"/>
</dbReference>
<dbReference type="InterPro" id="IPR052413">
    <property type="entry name" value="SUR7_domain"/>
</dbReference>
<dbReference type="PANTHER" id="PTHR28019:SF7">
    <property type="entry name" value="SUR7 PROTEIN"/>
    <property type="match status" value="1"/>
</dbReference>
<dbReference type="GO" id="GO:0031505">
    <property type="term" value="P:fungal-type cell wall organization"/>
    <property type="evidence" value="ECO:0007669"/>
    <property type="project" value="TreeGrafter"/>
</dbReference>
<protein>
    <submittedName>
        <fullName evidence="2">SUR7 family protein pun1-like protein 1</fullName>
    </submittedName>
</protein>
<feature type="transmembrane region" description="Helical" evidence="1">
    <location>
        <begin position="231"/>
        <end position="250"/>
    </location>
</feature>
<gene>
    <name evidence="2" type="ORF">NKR19_g1497</name>
</gene>
<dbReference type="EMBL" id="JANBVN010000014">
    <property type="protein sequence ID" value="KAJ9162178.1"/>
    <property type="molecule type" value="Genomic_DNA"/>
</dbReference>
<dbReference type="PANTHER" id="PTHR28019">
    <property type="entry name" value="CELL MEMBRANE PROTEIN YLR413W-RELATED"/>
    <property type="match status" value="1"/>
</dbReference>
<evidence type="ECO:0000313" key="2">
    <source>
        <dbReference type="EMBL" id="KAJ9162178.1"/>
    </source>
</evidence>
<proteinExistence type="predicted"/>
<organism evidence="2 3">
    <name type="scientific">Coniochaeta hoffmannii</name>
    <dbReference type="NCBI Taxonomy" id="91930"/>
    <lineage>
        <taxon>Eukaryota</taxon>
        <taxon>Fungi</taxon>
        <taxon>Dikarya</taxon>
        <taxon>Ascomycota</taxon>
        <taxon>Pezizomycotina</taxon>
        <taxon>Sordariomycetes</taxon>
        <taxon>Sordariomycetidae</taxon>
        <taxon>Coniochaetales</taxon>
        <taxon>Coniochaetaceae</taxon>
        <taxon>Coniochaeta</taxon>
    </lineage>
</organism>
<evidence type="ECO:0000313" key="3">
    <source>
        <dbReference type="Proteomes" id="UP001174691"/>
    </source>
</evidence>
<dbReference type="InterPro" id="IPR009571">
    <property type="entry name" value="SUR7/Rim9-like_fungi"/>
</dbReference>
<accession>A0AA38S0I0</accession>
<keyword evidence="1" id="KW-1133">Transmembrane helix</keyword>
<evidence type="ECO:0000256" key="1">
    <source>
        <dbReference type="SAM" id="Phobius"/>
    </source>
</evidence>
<dbReference type="GO" id="GO:0005886">
    <property type="term" value="C:plasma membrane"/>
    <property type="evidence" value="ECO:0007669"/>
    <property type="project" value="InterPro"/>
</dbReference>
<feature type="transmembrane region" description="Helical" evidence="1">
    <location>
        <begin position="195"/>
        <end position="224"/>
    </location>
</feature>
<keyword evidence="1" id="KW-0472">Membrane</keyword>
<dbReference type="Pfam" id="PF06687">
    <property type="entry name" value="SUR7"/>
    <property type="match status" value="1"/>
</dbReference>
<comment type="caution">
    <text evidence="2">The sequence shown here is derived from an EMBL/GenBank/DDBJ whole genome shotgun (WGS) entry which is preliminary data.</text>
</comment>